<accession>A0A9N8VYG9</accession>
<dbReference type="InterPro" id="IPR018130">
    <property type="entry name" value="Ribosomal_uS2_CS"/>
</dbReference>
<evidence type="ECO:0000256" key="2">
    <source>
        <dbReference type="ARBA" id="ARBA00022980"/>
    </source>
</evidence>
<keyword evidence="3" id="KW-0687">Ribonucleoprotein</keyword>
<dbReference type="InterPro" id="IPR005706">
    <property type="entry name" value="Ribosomal_uS2_bac/mit/plastid"/>
</dbReference>
<evidence type="ECO:0000313" key="4">
    <source>
        <dbReference type="EMBL" id="CAG8468770.1"/>
    </source>
</evidence>
<dbReference type="NCBIfam" id="TIGR01011">
    <property type="entry name" value="rpsB_bact"/>
    <property type="match status" value="1"/>
</dbReference>
<dbReference type="GO" id="GO:0003735">
    <property type="term" value="F:structural constituent of ribosome"/>
    <property type="evidence" value="ECO:0007669"/>
    <property type="project" value="InterPro"/>
</dbReference>
<dbReference type="Proteomes" id="UP000789396">
    <property type="component" value="Unassembled WGS sequence"/>
</dbReference>
<evidence type="ECO:0000256" key="1">
    <source>
        <dbReference type="ARBA" id="ARBA00006242"/>
    </source>
</evidence>
<evidence type="ECO:0000313" key="5">
    <source>
        <dbReference type="Proteomes" id="UP000789396"/>
    </source>
</evidence>
<comment type="caution">
    <text evidence="4">The sequence shown here is derived from an EMBL/GenBank/DDBJ whole genome shotgun (WGS) entry which is preliminary data.</text>
</comment>
<dbReference type="InterPro" id="IPR023591">
    <property type="entry name" value="Ribosomal_uS2_flav_dom_sf"/>
</dbReference>
<dbReference type="PANTHER" id="PTHR12534">
    <property type="entry name" value="30S RIBOSOMAL PROTEIN S2 PROKARYOTIC AND ORGANELLAR"/>
    <property type="match status" value="1"/>
</dbReference>
<protein>
    <submittedName>
        <fullName evidence="4">17453_t:CDS:1</fullName>
    </submittedName>
</protein>
<dbReference type="AlphaFoldDB" id="A0A9N8VYG9"/>
<dbReference type="GO" id="GO:0006412">
    <property type="term" value="P:translation"/>
    <property type="evidence" value="ECO:0007669"/>
    <property type="project" value="InterPro"/>
</dbReference>
<comment type="similarity">
    <text evidence="1">Belongs to the universal ribosomal protein uS2 family.</text>
</comment>
<organism evidence="4 5">
    <name type="scientific">Racocetra fulgida</name>
    <dbReference type="NCBI Taxonomy" id="60492"/>
    <lineage>
        <taxon>Eukaryota</taxon>
        <taxon>Fungi</taxon>
        <taxon>Fungi incertae sedis</taxon>
        <taxon>Mucoromycota</taxon>
        <taxon>Glomeromycotina</taxon>
        <taxon>Glomeromycetes</taxon>
        <taxon>Diversisporales</taxon>
        <taxon>Gigasporaceae</taxon>
        <taxon>Racocetra</taxon>
    </lineage>
</organism>
<dbReference type="OrthoDB" id="2320368at2759"/>
<gene>
    <name evidence="4" type="ORF">RFULGI_LOCUS1020</name>
</gene>
<name>A0A9N8VYG9_9GLOM</name>
<dbReference type="EMBL" id="CAJVPZ010000546">
    <property type="protein sequence ID" value="CAG8468770.1"/>
    <property type="molecule type" value="Genomic_DNA"/>
</dbReference>
<keyword evidence="5" id="KW-1185">Reference proteome</keyword>
<dbReference type="CDD" id="cd01425">
    <property type="entry name" value="RPS2"/>
    <property type="match status" value="1"/>
</dbReference>
<keyword evidence="2" id="KW-0689">Ribosomal protein</keyword>
<reference evidence="4" key="1">
    <citation type="submission" date="2021-06" db="EMBL/GenBank/DDBJ databases">
        <authorList>
            <person name="Kallberg Y."/>
            <person name="Tangrot J."/>
            <person name="Rosling A."/>
        </authorList>
    </citation>
    <scope>NUCLEOTIDE SEQUENCE</scope>
    <source>
        <strain evidence="4">IN212</strain>
    </source>
</reference>
<dbReference type="Gene3D" id="3.40.50.10490">
    <property type="entry name" value="Glucose-6-phosphate isomerase like protein, domain 1"/>
    <property type="match status" value="1"/>
</dbReference>
<dbReference type="SUPFAM" id="SSF52313">
    <property type="entry name" value="Ribosomal protein S2"/>
    <property type="match status" value="1"/>
</dbReference>
<sequence length="280" mass="31891">MKPYVYQKSKKIYILDWGKIIKSCDKVEDYIEKVLGEGKNILFLATKKSAREIVKEQALNCGMPFIKEQVKIQKRHKELYSVYEGVVSCEQRPNALFIIGLEQEKTALKEAKKTGIPVIAVCNTNCNPQLVDYALPGNDEEKTAVNFFAKRTAQNKVVLYHAENSEIKEVYEATKNNSNYRAMFRNCWDTLVMNFSDEEHAPDKGEVGGSIPPSPTKFIIFGVCGGLKFTTLDKQINNQAILQMERAELTQQVPQPDEKENITLQVKDLKKRNIGFESEK</sequence>
<dbReference type="GO" id="GO:0022627">
    <property type="term" value="C:cytosolic small ribosomal subunit"/>
    <property type="evidence" value="ECO:0007669"/>
    <property type="project" value="TreeGrafter"/>
</dbReference>
<dbReference type="PROSITE" id="PS00963">
    <property type="entry name" value="RIBOSOMAL_S2_2"/>
    <property type="match status" value="1"/>
</dbReference>
<dbReference type="HAMAP" id="MF_00291_B">
    <property type="entry name" value="Ribosomal_uS2_B"/>
    <property type="match status" value="1"/>
</dbReference>
<evidence type="ECO:0000256" key="3">
    <source>
        <dbReference type="ARBA" id="ARBA00023274"/>
    </source>
</evidence>
<dbReference type="PANTHER" id="PTHR12534:SF0">
    <property type="entry name" value="SMALL RIBOSOMAL SUBUNIT PROTEIN US2M"/>
    <property type="match status" value="1"/>
</dbReference>
<proteinExistence type="inferred from homology"/>
<dbReference type="Pfam" id="PF00318">
    <property type="entry name" value="Ribosomal_S2"/>
    <property type="match status" value="1"/>
</dbReference>
<dbReference type="InterPro" id="IPR001865">
    <property type="entry name" value="Ribosomal_uS2"/>
</dbReference>